<protein>
    <submittedName>
        <fullName evidence="5">PAS domain S-box protein</fullName>
    </submittedName>
</protein>
<evidence type="ECO:0000313" key="5">
    <source>
        <dbReference type="EMBL" id="MBM2619683.1"/>
    </source>
</evidence>
<evidence type="ECO:0000313" key="6">
    <source>
        <dbReference type="Proteomes" id="UP000632138"/>
    </source>
</evidence>
<dbReference type="InterPro" id="IPR000014">
    <property type="entry name" value="PAS"/>
</dbReference>
<comment type="caution">
    <text evidence="5">The sequence shown here is derived from an EMBL/GenBank/DDBJ whole genome shotgun (WGS) entry which is preliminary data.</text>
</comment>
<dbReference type="SUPFAM" id="SSF46894">
    <property type="entry name" value="C-terminal effector domain of the bipartite response regulators"/>
    <property type="match status" value="1"/>
</dbReference>
<dbReference type="PROSITE" id="PS50043">
    <property type="entry name" value="HTH_LUXR_2"/>
    <property type="match status" value="1"/>
</dbReference>
<proteinExistence type="predicted"/>
<dbReference type="Gene3D" id="3.30.450.20">
    <property type="entry name" value="PAS domain"/>
    <property type="match status" value="1"/>
</dbReference>
<feature type="domain" description="HTH luxR-type" evidence="4">
    <location>
        <begin position="154"/>
        <end position="219"/>
    </location>
</feature>
<dbReference type="NCBIfam" id="TIGR00229">
    <property type="entry name" value="sensory_box"/>
    <property type="match status" value="1"/>
</dbReference>
<dbReference type="RefSeq" id="WP_203379666.1">
    <property type="nucleotide sequence ID" value="NZ_JAENHP010000011.1"/>
</dbReference>
<sequence>MTVLDAAHRPPTSPLDVLGYSSPLLPATSRSGELFRSLFERSGVGIAVLDGGCRIQRANADLLSILDRDAAEVEGLEFSGLLPTECRRRLLNSLDGLRAGRERRFGEHVQVRRPDGSAAEGHLTAVPLRVSGADPTAIMILLVRSRKPVAPEPAVASTKVLSEVDARILEGVAAGASTVQMAGQLFLSRQGVEYHVSAMLRRLKAPNRPALVSRAYKLGILSAGTWPPRADPQFVY</sequence>
<evidence type="ECO:0000256" key="1">
    <source>
        <dbReference type="ARBA" id="ARBA00023015"/>
    </source>
</evidence>
<evidence type="ECO:0000256" key="3">
    <source>
        <dbReference type="ARBA" id="ARBA00023163"/>
    </source>
</evidence>
<dbReference type="SUPFAM" id="SSF55785">
    <property type="entry name" value="PYP-like sensor domain (PAS domain)"/>
    <property type="match status" value="1"/>
</dbReference>
<dbReference type="Gene3D" id="1.10.10.10">
    <property type="entry name" value="Winged helix-like DNA-binding domain superfamily/Winged helix DNA-binding domain"/>
    <property type="match status" value="1"/>
</dbReference>
<organism evidence="5 6">
    <name type="scientific">Paractinoplanes ovalisporus</name>
    <dbReference type="NCBI Taxonomy" id="2810368"/>
    <lineage>
        <taxon>Bacteria</taxon>
        <taxon>Bacillati</taxon>
        <taxon>Actinomycetota</taxon>
        <taxon>Actinomycetes</taxon>
        <taxon>Micromonosporales</taxon>
        <taxon>Micromonosporaceae</taxon>
        <taxon>Paractinoplanes</taxon>
    </lineage>
</organism>
<dbReference type="InterPro" id="IPR036388">
    <property type="entry name" value="WH-like_DNA-bd_sf"/>
</dbReference>
<keyword evidence="3" id="KW-0804">Transcription</keyword>
<dbReference type="InterPro" id="IPR000792">
    <property type="entry name" value="Tscrpt_reg_LuxR_C"/>
</dbReference>
<dbReference type="PANTHER" id="PTHR44688">
    <property type="entry name" value="DNA-BINDING TRANSCRIPTIONAL ACTIVATOR DEVR_DOSR"/>
    <property type="match status" value="1"/>
</dbReference>
<dbReference type="CDD" id="cd00130">
    <property type="entry name" value="PAS"/>
    <property type="match status" value="1"/>
</dbReference>
<dbReference type="Proteomes" id="UP000632138">
    <property type="component" value="Unassembled WGS sequence"/>
</dbReference>
<keyword evidence="6" id="KW-1185">Reference proteome</keyword>
<dbReference type="EMBL" id="JAENHP010000011">
    <property type="protein sequence ID" value="MBM2619683.1"/>
    <property type="molecule type" value="Genomic_DNA"/>
</dbReference>
<keyword evidence="2" id="KW-0238">DNA-binding</keyword>
<dbReference type="InterPro" id="IPR035965">
    <property type="entry name" value="PAS-like_dom_sf"/>
</dbReference>
<evidence type="ECO:0000259" key="4">
    <source>
        <dbReference type="PROSITE" id="PS50043"/>
    </source>
</evidence>
<evidence type="ECO:0000256" key="2">
    <source>
        <dbReference type="ARBA" id="ARBA00023125"/>
    </source>
</evidence>
<dbReference type="Pfam" id="PF00196">
    <property type="entry name" value="GerE"/>
    <property type="match status" value="1"/>
</dbReference>
<gene>
    <name evidence="5" type="ORF">JIG36_29665</name>
</gene>
<dbReference type="SMART" id="SM00421">
    <property type="entry name" value="HTH_LUXR"/>
    <property type="match status" value="1"/>
</dbReference>
<keyword evidence="1" id="KW-0805">Transcription regulation</keyword>
<reference evidence="5 6" key="1">
    <citation type="submission" date="2021-01" db="EMBL/GenBank/DDBJ databases">
        <title>Actinoplanes sp. nov. LDG1-06 isolated from lichen.</title>
        <authorList>
            <person name="Saeng-In P."/>
            <person name="Phongsopitanun W."/>
            <person name="Kanchanasin P."/>
            <person name="Yuki M."/>
            <person name="Kudo T."/>
            <person name="Ohkuma M."/>
            <person name="Tanasupawat S."/>
        </authorList>
    </citation>
    <scope>NUCLEOTIDE SEQUENCE [LARGE SCALE GENOMIC DNA]</scope>
    <source>
        <strain evidence="5 6">LDG1-06</strain>
    </source>
</reference>
<dbReference type="PANTHER" id="PTHR44688:SF16">
    <property type="entry name" value="DNA-BINDING TRANSCRIPTIONAL ACTIVATOR DEVR_DOSR"/>
    <property type="match status" value="1"/>
</dbReference>
<dbReference type="InterPro" id="IPR013656">
    <property type="entry name" value="PAS_4"/>
</dbReference>
<dbReference type="Pfam" id="PF08448">
    <property type="entry name" value="PAS_4"/>
    <property type="match status" value="1"/>
</dbReference>
<name>A0ABS2AIS5_9ACTN</name>
<accession>A0ABS2AIS5</accession>
<dbReference type="InterPro" id="IPR016032">
    <property type="entry name" value="Sig_transdc_resp-reg_C-effctor"/>
</dbReference>